<dbReference type="AlphaFoldDB" id="A0A1G9ZPX0"/>
<keyword evidence="3" id="KW-1185">Reference proteome</keyword>
<dbReference type="EMBL" id="FNHB01000015">
    <property type="protein sequence ID" value="SDN22673.1"/>
    <property type="molecule type" value="Genomic_DNA"/>
</dbReference>
<organism evidence="2 3">
    <name type="scientific">Dendrosporobacter quercicolus</name>
    <dbReference type="NCBI Taxonomy" id="146817"/>
    <lineage>
        <taxon>Bacteria</taxon>
        <taxon>Bacillati</taxon>
        <taxon>Bacillota</taxon>
        <taxon>Negativicutes</taxon>
        <taxon>Selenomonadales</taxon>
        <taxon>Sporomusaceae</taxon>
        <taxon>Dendrosporobacter</taxon>
    </lineage>
</organism>
<sequence>MATQTPKLGLDKLEPTDRVGRDQFNKNMDILDDKVGALGDVLGDLEGITERQDTLEEGQASLAGRVSAAELNVAKKENKADKGQPDGYASLDSDGKVPITQLPANIKEMRVVPDIAARDALEPYDGLRVRVLDATGDPTVAEGWAEYVWDEAATAWIKLAEKESLDIVLDWDNIQDIPQVLTDLSDLDGKLLYKGSAIYTDVRAISFIGGESEIVYPWAGSVQQIKINCAEVRSEDLEFAVEVQAKDDYVAQAANWRLVGGAQLILPEGEVYKEFAVTALNIEIAAGDVIRASTVGDDTGVTFTVIIQND</sequence>
<feature type="compositionally biased region" description="Basic and acidic residues" evidence="1">
    <location>
        <begin position="9"/>
        <end position="20"/>
    </location>
</feature>
<evidence type="ECO:0000313" key="3">
    <source>
        <dbReference type="Proteomes" id="UP000214880"/>
    </source>
</evidence>
<reference evidence="2 3" key="1">
    <citation type="submission" date="2016-10" db="EMBL/GenBank/DDBJ databases">
        <authorList>
            <person name="de Groot N.N."/>
        </authorList>
    </citation>
    <scope>NUCLEOTIDE SEQUENCE [LARGE SCALE GENOMIC DNA]</scope>
    <source>
        <strain evidence="2 3">DSM 1736</strain>
    </source>
</reference>
<feature type="region of interest" description="Disordered" evidence="1">
    <location>
        <begin position="1"/>
        <end position="20"/>
    </location>
</feature>
<protein>
    <submittedName>
        <fullName evidence="2">Uncharacterized protein</fullName>
    </submittedName>
</protein>
<accession>A0A1G9ZPX0</accession>
<dbReference type="RefSeq" id="WP_092074933.1">
    <property type="nucleotide sequence ID" value="NZ_FNHB01000015.1"/>
</dbReference>
<dbReference type="OrthoDB" id="2667109at2"/>
<dbReference type="Proteomes" id="UP000214880">
    <property type="component" value="Unassembled WGS sequence"/>
</dbReference>
<proteinExistence type="predicted"/>
<evidence type="ECO:0000313" key="2">
    <source>
        <dbReference type="EMBL" id="SDN22673.1"/>
    </source>
</evidence>
<evidence type="ECO:0000256" key="1">
    <source>
        <dbReference type="SAM" id="MobiDB-lite"/>
    </source>
</evidence>
<dbReference type="STRING" id="146817.SAMN04488502_11513"/>
<gene>
    <name evidence="2" type="ORF">SAMN04488502_11513</name>
</gene>
<name>A0A1G9ZPX0_9FIRM</name>